<evidence type="ECO:0000313" key="4">
    <source>
        <dbReference type="EMBL" id="TDT33698.1"/>
    </source>
</evidence>
<dbReference type="Pfam" id="PF13439">
    <property type="entry name" value="Glyco_transf_4"/>
    <property type="match status" value="1"/>
</dbReference>
<dbReference type="Proteomes" id="UP000295371">
    <property type="component" value="Unassembled WGS sequence"/>
</dbReference>
<evidence type="ECO:0000256" key="1">
    <source>
        <dbReference type="ARBA" id="ARBA00022676"/>
    </source>
</evidence>
<accession>A0A4V6Q2E0</accession>
<dbReference type="EMBL" id="SOAW01000001">
    <property type="protein sequence ID" value="TDT33698.1"/>
    <property type="molecule type" value="Genomic_DNA"/>
</dbReference>
<keyword evidence="2 4" id="KW-0808">Transferase</keyword>
<dbReference type="SUPFAM" id="SSF53756">
    <property type="entry name" value="UDP-Glycosyltransferase/glycogen phosphorylase"/>
    <property type="match status" value="1"/>
</dbReference>
<reference evidence="4 5" key="1">
    <citation type="submission" date="2019-03" db="EMBL/GenBank/DDBJ databases">
        <title>Genomic Encyclopedia of Archaeal and Bacterial Type Strains, Phase II (KMG-II): from individual species to whole genera.</title>
        <authorList>
            <person name="Goeker M."/>
        </authorList>
    </citation>
    <scope>NUCLEOTIDE SEQUENCE [LARGE SCALE GENOMIC DNA]</scope>
    <source>
        <strain evidence="4 5">DSM 24323</strain>
    </source>
</reference>
<comment type="caution">
    <text evidence="4">The sequence shown here is derived from an EMBL/GenBank/DDBJ whole genome shotgun (WGS) entry which is preliminary data.</text>
</comment>
<dbReference type="AlphaFoldDB" id="A0A4V6Q2E0"/>
<dbReference type="GO" id="GO:0016757">
    <property type="term" value="F:glycosyltransferase activity"/>
    <property type="evidence" value="ECO:0007669"/>
    <property type="project" value="UniProtKB-KW"/>
</dbReference>
<gene>
    <name evidence="4" type="ORF">CLV29_1325</name>
</gene>
<keyword evidence="5" id="KW-1185">Reference proteome</keyword>
<dbReference type="InterPro" id="IPR028098">
    <property type="entry name" value="Glyco_trans_4-like_N"/>
</dbReference>
<protein>
    <submittedName>
        <fullName evidence="4">Glycosyl transferase family 4</fullName>
    </submittedName>
</protein>
<evidence type="ECO:0000259" key="3">
    <source>
        <dbReference type="Pfam" id="PF13439"/>
    </source>
</evidence>
<proteinExistence type="predicted"/>
<dbReference type="Gene3D" id="3.40.50.2000">
    <property type="entry name" value="Glycogen Phosphorylase B"/>
    <property type="match status" value="1"/>
</dbReference>
<evidence type="ECO:0000313" key="5">
    <source>
        <dbReference type="Proteomes" id="UP000295371"/>
    </source>
</evidence>
<evidence type="ECO:0000256" key="2">
    <source>
        <dbReference type="ARBA" id="ARBA00022679"/>
    </source>
</evidence>
<name>A0A4V6Q2E0_9ACTN</name>
<feature type="domain" description="Glycosyltransferase subfamily 4-like N-terminal" evidence="3">
    <location>
        <begin position="72"/>
        <end position="192"/>
    </location>
</feature>
<dbReference type="OrthoDB" id="3287135at2"/>
<keyword evidence="1" id="KW-0328">Glycosyltransferase</keyword>
<organism evidence="4 5">
    <name type="scientific">Naumannella halotolerans</name>
    <dbReference type="NCBI Taxonomy" id="993414"/>
    <lineage>
        <taxon>Bacteria</taxon>
        <taxon>Bacillati</taxon>
        <taxon>Actinomycetota</taxon>
        <taxon>Actinomycetes</taxon>
        <taxon>Propionibacteriales</taxon>
        <taxon>Propionibacteriaceae</taxon>
        <taxon>Naumannella</taxon>
    </lineage>
</organism>
<sequence>MSARWDIVGLCHSIDSVIRLRREREHRYAAASPPTPHRCAEPRQLSTAPLRVQSVPSAHNYVRHLRPVPPEADLRWLADPPVPGAPSGQWWPSPVFDPGWAAQRTADLVHLHFGFDHLAPAAARDWLAELRRAGIALVLTVHDLTNPHLHDQSGYRQTLGVLVQGADAVITLTPGAATEIAEHWQREAVVLPHPHVVGLDRLCDPRPRMDGPLRVLLPLGALRANTDPELIPVIARQLPAGSELTVDLRPGLRARLAPELRGDGRQWQVVERAAGDEDEFFDHVAGFDVIVLPYRWGTHSGWVELGHDLGRPVVAPRIGWFHQQHAVHSWTDPGASLAAALADAIDAVPQPATADQRRTERAQLSRRHREIYDRVSGGGVG</sequence>